<protein>
    <submittedName>
        <fullName evidence="1">Uncharacterized protein</fullName>
    </submittedName>
</protein>
<reference evidence="1" key="1">
    <citation type="journal article" date="2015" name="Nature">
        <title>Complex archaea that bridge the gap between prokaryotes and eukaryotes.</title>
        <authorList>
            <person name="Spang A."/>
            <person name="Saw J.H."/>
            <person name="Jorgensen S.L."/>
            <person name="Zaremba-Niedzwiedzka K."/>
            <person name="Martijn J."/>
            <person name="Lind A.E."/>
            <person name="van Eijk R."/>
            <person name="Schleper C."/>
            <person name="Guy L."/>
            <person name="Ettema T.J."/>
        </authorList>
    </citation>
    <scope>NUCLEOTIDE SEQUENCE</scope>
</reference>
<gene>
    <name evidence="1" type="ORF">LCGC14_1563950</name>
</gene>
<comment type="caution">
    <text evidence="1">The sequence shown here is derived from an EMBL/GenBank/DDBJ whole genome shotgun (WGS) entry which is preliminary data.</text>
</comment>
<dbReference type="EMBL" id="LAZR01012110">
    <property type="protein sequence ID" value="KKM39707.1"/>
    <property type="molecule type" value="Genomic_DNA"/>
</dbReference>
<dbReference type="AlphaFoldDB" id="A0A0F9ILQ4"/>
<evidence type="ECO:0000313" key="1">
    <source>
        <dbReference type="EMBL" id="KKM39707.1"/>
    </source>
</evidence>
<accession>A0A0F9ILQ4</accession>
<proteinExistence type="predicted"/>
<name>A0A0F9ILQ4_9ZZZZ</name>
<sequence length="193" mass="22545">MAKHGLEIIDEDTGYIIENPIIKLNGSIYNGDIENLRISAKVKEDNTVRKQNIQIYSIKEEEVIAREHEEFGKFMFDLNNGKIFTKTYQTEDPGFSKKSYYQFWHRLCCNLDRDTNIVYCRKPVRHRVTQISEIAKICGGSNVTITKFIKECSIKGLIARFEYKKEKLFVLSPRYALNGNKMPILLYNLFDVD</sequence>
<organism evidence="1">
    <name type="scientific">marine sediment metagenome</name>
    <dbReference type="NCBI Taxonomy" id="412755"/>
    <lineage>
        <taxon>unclassified sequences</taxon>
        <taxon>metagenomes</taxon>
        <taxon>ecological metagenomes</taxon>
    </lineage>
</organism>